<dbReference type="SUPFAM" id="SSF81301">
    <property type="entry name" value="Nucleotidyltransferase"/>
    <property type="match status" value="1"/>
</dbReference>
<dbReference type="AlphaFoldDB" id="A0A166A2I2"/>
<accession>A0A166A2I2</accession>
<reference evidence="5 6" key="1">
    <citation type="submission" date="2016-04" db="EMBL/GenBank/DDBJ databases">
        <title>Genome sequence of Methanobrevibacter filiformis DSM 11501.</title>
        <authorList>
            <person name="Poehlein A."/>
            <person name="Seedorf H."/>
            <person name="Daniel R."/>
        </authorList>
    </citation>
    <scope>NUCLEOTIDE SEQUENCE [LARGE SCALE GENOMIC DNA]</scope>
    <source>
        <strain evidence="5 6">DSM 11501</strain>
    </source>
</reference>
<dbReference type="RefSeq" id="WP_066973124.1">
    <property type="nucleotide sequence ID" value="NZ_LWMT01000248.1"/>
</dbReference>
<name>A0A166A2I2_9EURY</name>
<dbReference type="PANTHER" id="PTHR33933">
    <property type="entry name" value="NUCLEOTIDYLTRANSFERASE"/>
    <property type="match status" value="1"/>
</dbReference>
<dbReference type="STRING" id="55758.MBFIL_14390"/>
<proteinExistence type="predicted"/>
<keyword evidence="6" id="KW-1185">Reference proteome</keyword>
<dbReference type="Pfam" id="PF18765">
    <property type="entry name" value="Polbeta"/>
    <property type="match status" value="1"/>
</dbReference>
<evidence type="ECO:0000313" key="5">
    <source>
        <dbReference type="EMBL" id="KZX11481.1"/>
    </source>
</evidence>
<feature type="domain" description="Polymerase beta nucleotidyltransferase" evidence="4">
    <location>
        <begin position="15"/>
        <end position="78"/>
    </location>
</feature>
<evidence type="ECO:0000313" key="6">
    <source>
        <dbReference type="Proteomes" id="UP000077066"/>
    </source>
</evidence>
<comment type="caution">
    <text evidence="5">The sequence shown here is derived from an EMBL/GenBank/DDBJ whole genome shotgun (WGS) entry which is preliminary data.</text>
</comment>
<dbReference type="InterPro" id="IPR052548">
    <property type="entry name" value="Type_VII_TA_antitoxin"/>
</dbReference>
<keyword evidence="5" id="KW-0808">Transferase</keyword>
<evidence type="ECO:0000256" key="1">
    <source>
        <dbReference type="ARBA" id="ARBA00034531"/>
    </source>
</evidence>
<dbReference type="OrthoDB" id="77708at2157"/>
<evidence type="ECO:0000256" key="2">
    <source>
        <dbReference type="ARBA" id="ARBA00047518"/>
    </source>
</evidence>
<evidence type="ECO:0000256" key="3">
    <source>
        <dbReference type="ARBA" id="ARBA00048696"/>
    </source>
</evidence>
<comment type="catalytic activity">
    <reaction evidence="3">
        <text>L-tyrosyl-[protein] + ATP = O-(5'-adenylyl)-L-tyrosyl-[protein] + diphosphate</text>
        <dbReference type="Rhea" id="RHEA:54288"/>
        <dbReference type="Rhea" id="RHEA-COMP:10136"/>
        <dbReference type="Rhea" id="RHEA-COMP:13846"/>
        <dbReference type="ChEBI" id="CHEBI:30616"/>
        <dbReference type="ChEBI" id="CHEBI:33019"/>
        <dbReference type="ChEBI" id="CHEBI:46858"/>
        <dbReference type="ChEBI" id="CHEBI:83624"/>
        <dbReference type="EC" id="2.7.7.108"/>
    </reaction>
</comment>
<dbReference type="PANTHER" id="PTHR33933:SF3">
    <property type="entry name" value="PROTEIN ADENYLYLTRANSFERASE MJ0604-RELATED"/>
    <property type="match status" value="1"/>
</dbReference>
<dbReference type="InterPro" id="IPR041633">
    <property type="entry name" value="Polbeta"/>
</dbReference>
<dbReference type="CDD" id="cd05403">
    <property type="entry name" value="NT_KNTase_like"/>
    <property type="match status" value="1"/>
</dbReference>
<protein>
    <recommendedName>
        <fullName evidence="1">protein adenylyltransferase</fullName>
        <ecNumber evidence="1">2.7.7.108</ecNumber>
    </recommendedName>
</protein>
<organism evidence="5 6">
    <name type="scientific">Methanobrevibacter filiformis</name>
    <dbReference type="NCBI Taxonomy" id="55758"/>
    <lineage>
        <taxon>Archaea</taxon>
        <taxon>Methanobacteriati</taxon>
        <taxon>Methanobacteriota</taxon>
        <taxon>Methanomada group</taxon>
        <taxon>Methanobacteria</taxon>
        <taxon>Methanobacteriales</taxon>
        <taxon>Methanobacteriaceae</taxon>
        <taxon>Methanobrevibacter</taxon>
    </lineage>
</organism>
<dbReference type="GO" id="GO:0070733">
    <property type="term" value="F:AMPylase activity"/>
    <property type="evidence" value="ECO:0007669"/>
    <property type="project" value="UniProtKB-EC"/>
</dbReference>
<dbReference type="Gene3D" id="3.30.460.10">
    <property type="entry name" value="Beta Polymerase, domain 2"/>
    <property type="match status" value="1"/>
</dbReference>
<comment type="catalytic activity">
    <reaction evidence="2">
        <text>O-(5'-adenylyl)-L-tyrosyl-[protein] + ATP = O-[5'-(adenylyl-(5'-&gt;3')-adenylyl)]-L-tyrosyl-[protein] + diphosphate</text>
        <dbReference type="Rhea" id="RHEA:66528"/>
        <dbReference type="Rhea" id="RHEA-COMP:13846"/>
        <dbReference type="Rhea" id="RHEA-COMP:17046"/>
        <dbReference type="ChEBI" id="CHEBI:30616"/>
        <dbReference type="ChEBI" id="CHEBI:33019"/>
        <dbReference type="ChEBI" id="CHEBI:83624"/>
        <dbReference type="ChEBI" id="CHEBI:167160"/>
    </reaction>
</comment>
<evidence type="ECO:0000259" key="4">
    <source>
        <dbReference type="Pfam" id="PF18765"/>
    </source>
</evidence>
<dbReference type="EMBL" id="LWMT01000248">
    <property type="protein sequence ID" value="KZX11481.1"/>
    <property type="molecule type" value="Genomic_DNA"/>
</dbReference>
<dbReference type="InterPro" id="IPR043519">
    <property type="entry name" value="NT_sf"/>
</dbReference>
<dbReference type="Proteomes" id="UP000077066">
    <property type="component" value="Unassembled WGS sequence"/>
</dbReference>
<sequence length="103" mass="11865">MDRKQIAIDFAKSLNHSEIEKIILFGSVARGDDNKDSDIDILIITSKKSDKRKIKGDVYSKTFDILMKNGEYISAKIKSLNHYNKYKNFSFFSNVDREGILLN</sequence>
<gene>
    <name evidence="5" type="ORF">MBFIL_14390</name>
</gene>
<dbReference type="PATRIC" id="fig|55758.3.peg.1626"/>
<dbReference type="EC" id="2.7.7.108" evidence="1"/>